<proteinExistence type="predicted"/>
<keyword evidence="2" id="KW-1185">Reference proteome</keyword>
<protein>
    <submittedName>
        <fullName evidence="1">Uncharacterized protein</fullName>
    </submittedName>
</protein>
<name>A0A1I6ARS9_9PSEU</name>
<dbReference type="STRING" id="587909.SAMN05421810_11446"/>
<evidence type="ECO:0000313" key="1">
    <source>
        <dbReference type="EMBL" id="SFQ71394.1"/>
    </source>
</evidence>
<reference evidence="2" key="1">
    <citation type="submission" date="2016-10" db="EMBL/GenBank/DDBJ databases">
        <authorList>
            <person name="Varghese N."/>
            <person name="Submissions S."/>
        </authorList>
    </citation>
    <scope>NUCLEOTIDE SEQUENCE [LARGE SCALE GENOMIC DNA]</scope>
    <source>
        <strain evidence="2">CGMCC 4.5579</strain>
    </source>
</reference>
<gene>
    <name evidence="1" type="ORF">SAMN05421810_11446</name>
</gene>
<dbReference type="EMBL" id="FOWW01000014">
    <property type="protein sequence ID" value="SFQ71394.1"/>
    <property type="molecule type" value="Genomic_DNA"/>
</dbReference>
<dbReference type="RefSeq" id="WP_208325872.1">
    <property type="nucleotide sequence ID" value="NZ_SOEP01000002.1"/>
</dbReference>
<dbReference type="Proteomes" id="UP000198727">
    <property type="component" value="Unassembled WGS sequence"/>
</dbReference>
<sequence length="78" mass="8985">MTTTERVTATRDEHFNLTSVLYHTLQEAETVERYIEDARRAGDDEAVRFFEEIQESDRQRAERAKRLLAGRLAGGGRS</sequence>
<dbReference type="AlphaFoldDB" id="A0A1I6ARS9"/>
<evidence type="ECO:0000313" key="2">
    <source>
        <dbReference type="Proteomes" id="UP000198727"/>
    </source>
</evidence>
<organism evidence="1 2">
    <name type="scientific">Amycolatopsis arida</name>
    <dbReference type="NCBI Taxonomy" id="587909"/>
    <lineage>
        <taxon>Bacteria</taxon>
        <taxon>Bacillati</taxon>
        <taxon>Actinomycetota</taxon>
        <taxon>Actinomycetes</taxon>
        <taxon>Pseudonocardiales</taxon>
        <taxon>Pseudonocardiaceae</taxon>
        <taxon>Amycolatopsis</taxon>
    </lineage>
</organism>
<accession>A0A1I6ARS9</accession>